<comment type="caution">
    <text evidence="2">The sequence shown here is derived from an EMBL/GenBank/DDBJ whole genome shotgun (WGS) entry which is preliminary data.</text>
</comment>
<reference evidence="2" key="1">
    <citation type="journal article" date="2022" name="bioRxiv">
        <title>Sequencing and chromosome-scale assembly of the giantPleurodeles waltlgenome.</title>
        <authorList>
            <person name="Brown T."/>
            <person name="Elewa A."/>
            <person name="Iarovenko S."/>
            <person name="Subramanian E."/>
            <person name="Araus A.J."/>
            <person name="Petzold A."/>
            <person name="Susuki M."/>
            <person name="Suzuki K.-i.T."/>
            <person name="Hayashi T."/>
            <person name="Toyoda A."/>
            <person name="Oliveira C."/>
            <person name="Osipova E."/>
            <person name="Leigh N.D."/>
            <person name="Simon A."/>
            <person name="Yun M.H."/>
        </authorList>
    </citation>
    <scope>NUCLEOTIDE SEQUENCE</scope>
    <source>
        <strain evidence="2">20211129_DDA</strain>
        <tissue evidence="2">Liver</tissue>
    </source>
</reference>
<protein>
    <submittedName>
        <fullName evidence="2">Uncharacterized protein</fullName>
    </submittedName>
</protein>
<dbReference type="Proteomes" id="UP001066276">
    <property type="component" value="Chromosome 10"/>
</dbReference>
<feature type="compositionally biased region" description="Low complexity" evidence="1">
    <location>
        <begin position="70"/>
        <end position="85"/>
    </location>
</feature>
<evidence type="ECO:0000313" key="3">
    <source>
        <dbReference type="Proteomes" id="UP001066276"/>
    </source>
</evidence>
<gene>
    <name evidence="2" type="ORF">NDU88_005387</name>
</gene>
<feature type="region of interest" description="Disordered" evidence="1">
    <location>
        <begin position="69"/>
        <end position="100"/>
    </location>
</feature>
<name>A0AAV7MAD2_PLEWA</name>
<accession>A0AAV7MAD2</accession>
<feature type="region of interest" description="Disordered" evidence="1">
    <location>
        <begin position="1"/>
        <end position="27"/>
    </location>
</feature>
<evidence type="ECO:0000313" key="2">
    <source>
        <dbReference type="EMBL" id="KAJ1100301.1"/>
    </source>
</evidence>
<keyword evidence="3" id="KW-1185">Reference proteome</keyword>
<proteinExistence type="predicted"/>
<feature type="compositionally biased region" description="Polar residues" evidence="1">
    <location>
        <begin position="1"/>
        <end position="11"/>
    </location>
</feature>
<dbReference type="AlphaFoldDB" id="A0AAV7MAD2"/>
<dbReference type="EMBL" id="JANPWB010000014">
    <property type="protein sequence ID" value="KAJ1100301.1"/>
    <property type="molecule type" value="Genomic_DNA"/>
</dbReference>
<organism evidence="2 3">
    <name type="scientific">Pleurodeles waltl</name>
    <name type="common">Iberian ribbed newt</name>
    <dbReference type="NCBI Taxonomy" id="8319"/>
    <lineage>
        <taxon>Eukaryota</taxon>
        <taxon>Metazoa</taxon>
        <taxon>Chordata</taxon>
        <taxon>Craniata</taxon>
        <taxon>Vertebrata</taxon>
        <taxon>Euteleostomi</taxon>
        <taxon>Amphibia</taxon>
        <taxon>Batrachia</taxon>
        <taxon>Caudata</taxon>
        <taxon>Salamandroidea</taxon>
        <taxon>Salamandridae</taxon>
        <taxon>Pleurodelinae</taxon>
        <taxon>Pleurodeles</taxon>
    </lineage>
</organism>
<sequence>MAGARPTSSKRPQMERQKPRKSVVAAPDEPFVHSLNQERKMRGTRSPLLAAGAQVARFPWIVPSSSLAFSGRPRSGRLSGRSLGGPRERHQVQAQLPGLA</sequence>
<evidence type="ECO:0000256" key="1">
    <source>
        <dbReference type="SAM" id="MobiDB-lite"/>
    </source>
</evidence>